<feature type="domain" description="Insertion element IS150 protein InsJ-like helix-turn-helix" evidence="1">
    <location>
        <begin position="17"/>
        <end position="62"/>
    </location>
</feature>
<protein>
    <submittedName>
        <fullName evidence="2">Helix-turn-helix domain-containing protein</fullName>
    </submittedName>
</protein>
<sequence length="81" mass="9601">MPWRELKPMDLKMLFIADYLQGPPSFSALCQAYEISRKTGYKWVERYEKEGPSGLEERSRRRLNQDWVVPAAVREAIIELR</sequence>
<dbReference type="InterPro" id="IPR009057">
    <property type="entry name" value="Homeodomain-like_sf"/>
</dbReference>
<dbReference type="AlphaFoldDB" id="A0A1H9UJ88"/>
<evidence type="ECO:0000313" key="3">
    <source>
        <dbReference type="Proteomes" id="UP000199221"/>
    </source>
</evidence>
<dbReference type="SUPFAM" id="SSF46689">
    <property type="entry name" value="Homeodomain-like"/>
    <property type="match status" value="1"/>
</dbReference>
<gene>
    <name evidence="2" type="ORF">SAMN05216230_1241</name>
</gene>
<reference evidence="2 3" key="1">
    <citation type="submission" date="2016-10" db="EMBL/GenBank/DDBJ databases">
        <authorList>
            <person name="de Groot N.N."/>
        </authorList>
    </citation>
    <scope>NUCLEOTIDE SEQUENCE [LARGE SCALE GENOMIC DNA]</scope>
    <source>
        <strain evidence="2 3">LMG 27941</strain>
    </source>
</reference>
<dbReference type="InterPro" id="IPR036388">
    <property type="entry name" value="WH-like_DNA-bd_sf"/>
</dbReference>
<dbReference type="Gene3D" id="1.10.10.10">
    <property type="entry name" value="Winged helix-like DNA-binding domain superfamily/Winged helix DNA-binding domain"/>
    <property type="match status" value="1"/>
</dbReference>
<feature type="non-terminal residue" evidence="2">
    <location>
        <position position="81"/>
    </location>
</feature>
<proteinExistence type="predicted"/>
<dbReference type="RefSeq" id="WP_143067581.1">
    <property type="nucleotide sequence ID" value="NZ_FOEQ01000024.1"/>
</dbReference>
<accession>A0A1H9UJ88</accession>
<dbReference type="Pfam" id="PF13518">
    <property type="entry name" value="HTH_28"/>
    <property type="match status" value="1"/>
</dbReference>
<evidence type="ECO:0000259" key="1">
    <source>
        <dbReference type="Pfam" id="PF13518"/>
    </source>
</evidence>
<dbReference type="EMBL" id="FOEQ01000024">
    <property type="protein sequence ID" value="SES09515.1"/>
    <property type="molecule type" value="Genomic_DNA"/>
</dbReference>
<dbReference type="InterPro" id="IPR055247">
    <property type="entry name" value="InsJ-like_HTH"/>
</dbReference>
<dbReference type="Proteomes" id="UP000199221">
    <property type="component" value="Unassembled WGS sequence"/>
</dbReference>
<name>A0A1H9UJ88_9PSED</name>
<organism evidence="2 3">
    <name type="scientific">Pseudomonas soli</name>
    <dbReference type="NCBI Taxonomy" id="1306993"/>
    <lineage>
        <taxon>Bacteria</taxon>
        <taxon>Pseudomonadati</taxon>
        <taxon>Pseudomonadota</taxon>
        <taxon>Gammaproteobacteria</taxon>
        <taxon>Pseudomonadales</taxon>
        <taxon>Pseudomonadaceae</taxon>
        <taxon>Pseudomonas</taxon>
    </lineage>
</organism>
<evidence type="ECO:0000313" key="2">
    <source>
        <dbReference type="EMBL" id="SES09515.1"/>
    </source>
</evidence>